<proteinExistence type="inferred from homology"/>
<keyword evidence="8 9" id="KW-0472">Membrane</keyword>
<dbReference type="EMBL" id="GL883010">
    <property type="protein sequence ID" value="EGG21548.1"/>
    <property type="molecule type" value="Genomic_DNA"/>
</dbReference>
<dbReference type="Proteomes" id="UP000007797">
    <property type="component" value="Unassembled WGS sequence"/>
</dbReference>
<dbReference type="RefSeq" id="XP_004359398.1">
    <property type="nucleotide sequence ID" value="XM_004359341.1"/>
</dbReference>
<evidence type="ECO:0000256" key="7">
    <source>
        <dbReference type="ARBA" id="ARBA00023065"/>
    </source>
</evidence>
<keyword evidence="6 9" id="KW-1133">Transmembrane helix</keyword>
<dbReference type="AlphaFoldDB" id="F4PSS0"/>
<name>F4PSS0_CACFS</name>
<dbReference type="InterPro" id="IPR008389">
    <property type="entry name" value="ATPase_V0-cplx_e1/e2_su"/>
</dbReference>
<keyword evidence="5" id="KW-0375">Hydrogen ion transport</keyword>
<evidence type="ECO:0000256" key="2">
    <source>
        <dbReference type="ARBA" id="ARBA00008328"/>
    </source>
</evidence>
<evidence type="ECO:0000256" key="5">
    <source>
        <dbReference type="ARBA" id="ARBA00022781"/>
    </source>
</evidence>
<dbReference type="KEGG" id="dfa:DFA_01434"/>
<protein>
    <submittedName>
        <fullName evidence="10">Uncharacterized protein</fullName>
    </submittedName>
</protein>
<evidence type="ECO:0000256" key="8">
    <source>
        <dbReference type="ARBA" id="ARBA00023136"/>
    </source>
</evidence>
<keyword evidence="3" id="KW-0813">Transport</keyword>
<comment type="subcellular location">
    <subcellularLocation>
        <location evidence="1">Membrane</location>
        <topology evidence="1">Multi-pass membrane protein</topology>
    </subcellularLocation>
</comment>
<accession>F4PSS0</accession>
<sequence length="73" mass="7795">MALSNSGTIGVVSGVIFGVAALFSIYPPVQDKGLCRILLLTTAICLWSLWIVCFLSQMNPMAIPEPQDLPGTD</sequence>
<keyword evidence="11" id="KW-1185">Reference proteome</keyword>
<evidence type="ECO:0000313" key="10">
    <source>
        <dbReference type="EMBL" id="EGG21548.1"/>
    </source>
</evidence>
<dbReference type="GO" id="GO:0046961">
    <property type="term" value="F:proton-transporting ATPase activity, rotational mechanism"/>
    <property type="evidence" value="ECO:0007669"/>
    <property type="project" value="InterPro"/>
</dbReference>
<evidence type="ECO:0000256" key="3">
    <source>
        <dbReference type="ARBA" id="ARBA00022448"/>
    </source>
</evidence>
<organism evidence="10 11">
    <name type="scientific">Cavenderia fasciculata</name>
    <name type="common">Slime mold</name>
    <name type="synonym">Dictyostelium fasciculatum</name>
    <dbReference type="NCBI Taxonomy" id="261658"/>
    <lineage>
        <taxon>Eukaryota</taxon>
        <taxon>Amoebozoa</taxon>
        <taxon>Evosea</taxon>
        <taxon>Eumycetozoa</taxon>
        <taxon>Dictyostelia</taxon>
        <taxon>Acytosteliales</taxon>
        <taxon>Cavenderiaceae</taxon>
        <taxon>Cavenderia</taxon>
    </lineage>
</organism>
<feature type="transmembrane region" description="Helical" evidence="9">
    <location>
        <begin position="37"/>
        <end position="58"/>
    </location>
</feature>
<dbReference type="OrthoDB" id="1508846at2759"/>
<gene>
    <name evidence="10" type="ORF">DFA_01434</name>
</gene>
<dbReference type="OMA" id="TTAICLW"/>
<evidence type="ECO:0000256" key="1">
    <source>
        <dbReference type="ARBA" id="ARBA00004141"/>
    </source>
</evidence>
<evidence type="ECO:0000256" key="6">
    <source>
        <dbReference type="ARBA" id="ARBA00022989"/>
    </source>
</evidence>
<keyword evidence="4 9" id="KW-0812">Transmembrane</keyword>
<evidence type="ECO:0000256" key="4">
    <source>
        <dbReference type="ARBA" id="ARBA00022692"/>
    </source>
</evidence>
<reference evidence="11" key="1">
    <citation type="journal article" date="2011" name="Genome Res.">
        <title>Phylogeny-wide analysis of social amoeba genomes highlights ancient origins for complex intercellular communication.</title>
        <authorList>
            <person name="Heidel A.J."/>
            <person name="Lawal H.M."/>
            <person name="Felder M."/>
            <person name="Schilde C."/>
            <person name="Helps N.R."/>
            <person name="Tunggal B."/>
            <person name="Rivero F."/>
            <person name="John U."/>
            <person name="Schleicher M."/>
            <person name="Eichinger L."/>
            <person name="Platzer M."/>
            <person name="Noegel A.A."/>
            <person name="Schaap P."/>
            <person name="Gloeckner G."/>
        </authorList>
    </citation>
    <scope>NUCLEOTIDE SEQUENCE [LARGE SCALE GENOMIC DNA]</scope>
    <source>
        <strain evidence="11">SH3</strain>
    </source>
</reference>
<dbReference type="Pfam" id="PF05493">
    <property type="entry name" value="ATP_synt_H"/>
    <property type="match status" value="1"/>
</dbReference>
<keyword evidence="7" id="KW-0406">Ion transport</keyword>
<dbReference type="GO" id="GO:0033179">
    <property type="term" value="C:proton-transporting V-type ATPase, V0 domain"/>
    <property type="evidence" value="ECO:0007669"/>
    <property type="project" value="InterPro"/>
</dbReference>
<evidence type="ECO:0000313" key="11">
    <source>
        <dbReference type="Proteomes" id="UP000007797"/>
    </source>
</evidence>
<dbReference type="GeneID" id="14872971"/>
<comment type="similarity">
    <text evidence="2">Belongs to the V-ATPase e1/e2 subunit family.</text>
</comment>
<feature type="transmembrane region" description="Helical" evidence="9">
    <location>
        <begin position="6"/>
        <end position="25"/>
    </location>
</feature>
<evidence type="ECO:0000256" key="9">
    <source>
        <dbReference type="SAM" id="Phobius"/>
    </source>
</evidence>